<dbReference type="Proteomes" id="UP000533598">
    <property type="component" value="Unassembled WGS sequence"/>
</dbReference>
<dbReference type="RefSeq" id="WP_185007958.1">
    <property type="nucleotide sequence ID" value="NZ_BAAAUI010000008.1"/>
</dbReference>
<proteinExistence type="predicted"/>
<reference evidence="5 6" key="1">
    <citation type="submission" date="2020-08" db="EMBL/GenBank/DDBJ databases">
        <title>Sequencing the genomes of 1000 actinobacteria strains.</title>
        <authorList>
            <person name="Klenk H.-P."/>
        </authorList>
    </citation>
    <scope>NUCLEOTIDE SEQUENCE [LARGE SCALE GENOMIC DNA]</scope>
    <source>
        <strain evidence="5 6">DSM 44230</strain>
    </source>
</reference>
<protein>
    <submittedName>
        <fullName evidence="5">DNA-binding NarL/FixJ family response regulator</fullName>
    </submittedName>
</protein>
<dbReference type="PRINTS" id="PR00038">
    <property type="entry name" value="HTHLUXR"/>
</dbReference>
<accession>A0A7W7CI47</accession>
<sequence>MTVDVSDRTAVRPTSAGFGLELPAGSTSWPVLLDRVDQLSARELEVFLRLGSGASNRAIAGRLGVTERTVKAHVAQVMAKLLVESRLQAGLVSLMFQLTFDDALPGVSTNCGHPAQGCRNRY</sequence>
<keyword evidence="2 5" id="KW-0238">DNA-binding</keyword>
<dbReference type="SMART" id="SM00421">
    <property type="entry name" value="HTH_LUXR"/>
    <property type="match status" value="1"/>
</dbReference>
<comment type="caution">
    <text evidence="5">The sequence shown here is derived from an EMBL/GenBank/DDBJ whole genome shotgun (WGS) entry which is preliminary data.</text>
</comment>
<evidence type="ECO:0000256" key="1">
    <source>
        <dbReference type="ARBA" id="ARBA00023015"/>
    </source>
</evidence>
<keyword evidence="1" id="KW-0805">Transcription regulation</keyword>
<evidence type="ECO:0000259" key="4">
    <source>
        <dbReference type="PROSITE" id="PS50043"/>
    </source>
</evidence>
<feature type="domain" description="HTH luxR-type" evidence="4">
    <location>
        <begin position="32"/>
        <end position="97"/>
    </location>
</feature>
<dbReference type="SUPFAM" id="SSF46894">
    <property type="entry name" value="C-terminal effector domain of the bipartite response regulators"/>
    <property type="match status" value="1"/>
</dbReference>
<evidence type="ECO:0000256" key="3">
    <source>
        <dbReference type="ARBA" id="ARBA00023163"/>
    </source>
</evidence>
<dbReference type="PROSITE" id="PS50043">
    <property type="entry name" value="HTH_LUXR_2"/>
    <property type="match status" value="1"/>
</dbReference>
<dbReference type="Gene3D" id="1.10.10.10">
    <property type="entry name" value="Winged helix-like DNA-binding domain superfamily/Winged helix DNA-binding domain"/>
    <property type="match status" value="1"/>
</dbReference>
<dbReference type="Pfam" id="PF00196">
    <property type="entry name" value="GerE"/>
    <property type="match status" value="1"/>
</dbReference>
<dbReference type="PANTHER" id="PTHR44688:SF16">
    <property type="entry name" value="DNA-BINDING TRANSCRIPTIONAL ACTIVATOR DEVR_DOSR"/>
    <property type="match status" value="1"/>
</dbReference>
<keyword evidence="3" id="KW-0804">Transcription</keyword>
<dbReference type="InterPro" id="IPR016032">
    <property type="entry name" value="Sig_transdc_resp-reg_C-effctor"/>
</dbReference>
<dbReference type="EMBL" id="JACHMH010000001">
    <property type="protein sequence ID" value="MBB4681407.1"/>
    <property type="molecule type" value="Genomic_DNA"/>
</dbReference>
<dbReference type="PANTHER" id="PTHR44688">
    <property type="entry name" value="DNA-BINDING TRANSCRIPTIONAL ACTIVATOR DEVR_DOSR"/>
    <property type="match status" value="1"/>
</dbReference>
<dbReference type="CDD" id="cd06170">
    <property type="entry name" value="LuxR_C_like"/>
    <property type="match status" value="1"/>
</dbReference>
<dbReference type="AlphaFoldDB" id="A0A7W7CI47"/>
<evidence type="ECO:0000313" key="5">
    <source>
        <dbReference type="EMBL" id="MBB4681407.1"/>
    </source>
</evidence>
<gene>
    <name evidence="5" type="ORF">HNR67_007525</name>
</gene>
<dbReference type="InterPro" id="IPR036388">
    <property type="entry name" value="WH-like_DNA-bd_sf"/>
</dbReference>
<dbReference type="InterPro" id="IPR000792">
    <property type="entry name" value="Tscrpt_reg_LuxR_C"/>
</dbReference>
<keyword evidence="6" id="KW-1185">Reference proteome</keyword>
<name>A0A7W7CI47_9PSEU</name>
<dbReference type="GO" id="GO:0003677">
    <property type="term" value="F:DNA binding"/>
    <property type="evidence" value="ECO:0007669"/>
    <property type="project" value="UniProtKB-KW"/>
</dbReference>
<organism evidence="5 6">
    <name type="scientific">Crossiella cryophila</name>
    <dbReference type="NCBI Taxonomy" id="43355"/>
    <lineage>
        <taxon>Bacteria</taxon>
        <taxon>Bacillati</taxon>
        <taxon>Actinomycetota</taxon>
        <taxon>Actinomycetes</taxon>
        <taxon>Pseudonocardiales</taxon>
        <taxon>Pseudonocardiaceae</taxon>
        <taxon>Crossiella</taxon>
    </lineage>
</organism>
<evidence type="ECO:0000256" key="2">
    <source>
        <dbReference type="ARBA" id="ARBA00023125"/>
    </source>
</evidence>
<dbReference type="GO" id="GO:0006355">
    <property type="term" value="P:regulation of DNA-templated transcription"/>
    <property type="evidence" value="ECO:0007669"/>
    <property type="project" value="InterPro"/>
</dbReference>
<evidence type="ECO:0000313" key="6">
    <source>
        <dbReference type="Proteomes" id="UP000533598"/>
    </source>
</evidence>